<dbReference type="Proteomes" id="UP001458880">
    <property type="component" value="Unassembled WGS sequence"/>
</dbReference>
<feature type="compositionally biased region" description="Polar residues" evidence="1">
    <location>
        <begin position="99"/>
        <end position="110"/>
    </location>
</feature>
<dbReference type="AlphaFoldDB" id="A0AAW1KSP1"/>
<name>A0AAW1KSP1_POPJA</name>
<reference evidence="2 3" key="1">
    <citation type="journal article" date="2024" name="BMC Genomics">
        <title>De novo assembly and annotation of Popillia japonica's genome with initial clues to its potential as an invasive pest.</title>
        <authorList>
            <person name="Cucini C."/>
            <person name="Boschi S."/>
            <person name="Funari R."/>
            <person name="Cardaioli E."/>
            <person name="Iannotti N."/>
            <person name="Marturano G."/>
            <person name="Paoli F."/>
            <person name="Bruttini M."/>
            <person name="Carapelli A."/>
            <person name="Frati F."/>
            <person name="Nardi F."/>
        </authorList>
    </citation>
    <scope>NUCLEOTIDE SEQUENCE [LARGE SCALE GENOMIC DNA]</scope>
    <source>
        <strain evidence="2">DMR45628</strain>
    </source>
</reference>
<comment type="caution">
    <text evidence="2">The sequence shown here is derived from an EMBL/GenBank/DDBJ whole genome shotgun (WGS) entry which is preliminary data.</text>
</comment>
<protein>
    <submittedName>
        <fullName evidence="2">Uncharacterized protein</fullName>
    </submittedName>
</protein>
<feature type="region of interest" description="Disordered" evidence="1">
    <location>
        <begin position="93"/>
        <end position="114"/>
    </location>
</feature>
<keyword evidence="3" id="KW-1185">Reference proteome</keyword>
<accession>A0AAW1KSP1</accession>
<evidence type="ECO:0000256" key="1">
    <source>
        <dbReference type="SAM" id="MobiDB-lite"/>
    </source>
</evidence>
<dbReference type="EMBL" id="JASPKY010000186">
    <property type="protein sequence ID" value="KAK9722655.1"/>
    <property type="molecule type" value="Genomic_DNA"/>
</dbReference>
<evidence type="ECO:0000313" key="2">
    <source>
        <dbReference type="EMBL" id="KAK9722655.1"/>
    </source>
</evidence>
<sequence>MAPLRTFYSQKVKTWLRTNAARLVTQYQICALLGQAYNRPASIQTAASRFRKIEIYLDDRNVFDEVDFALAETTERAQQAANATFEAIPEEKQDHIPQKMTTKISKSSSPEAEPFGKRTIETFTNVDGTESDVNFSKSNRELTNHLVVEDSPPVTQFY</sequence>
<evidence type="ECO:0000313" key="3">
    <source>
        <dbReference type="Proteomes" id="UP001458880"/>
    </source>
</evidence>
<organism evidence="2 3">
    <name type="scientific">Popillia japonica</name>
    <name type="common">Japanese beetle</name>
    <dbReference type="NCBI Taxonomy" id="7064"/>
    <lineage>
        <taxon>Eukaryota</taxon>
        <taxon>Metazoa</taxon>
        <taxon>Ecdysozoa</taxon>
        <taxon>Arthropoda</taxon>
        <taxon>Hexapoda</taxon>
        <taxon>Insecta</taxon>
        <taxon>Pterygota</taxon>
        <taxon>Neoptera</taxon>
        <taxon>Endopterygota</taxon>
        <taxon>Coleoptera</taxon>
        <taxon>Polyphaga</taxon>
        <taxon>Scarabaeiformia</taxon>
        <taxon>Scarabaeidae</taxon>
        <taxon>Rutelinae</taxon>
        <taxon>Popillia</taxon>
    </lineage>
</organism>
<proteinExistence type="predicted"/>
<gene>
    <name evidence="2" type="ORF">QE152_g19565</name>
</gene>